<dbReference type="RefSeq" id="WP_112652454.1">
    <property type="nucleotide sequence ID" value="NZ_CP043451.1"/>
</dbReference>
<organism evidence="2 4">
    <name type="scientific">Mucilaginibacter rubeus</name>
    <dbReference type="NCBI Taxonomy" id="2027860"/>
    <lineage>
        <taxon>Bacteria</taxon>
        <taxon>Pseudomonadati</taxon>
        <taxon>Bacteroidota</taxon>
        <taxon>Sphingobacteriia</taxon>
        <taxon>Sphingobacteriales</taxon>
        <taxon>Sphingobacteriaceae</taxon>
        <taxon>Mucilaginibacter</taxon>
    </lineage>
</organism>
<evidence type="ECO:0000313" key="4">
    <source>
        <dbReference type="Proteomes" id="UP000250557"/>
    </source>
</evidence>
<accession>A0AAE6JEA4</accession>
<keyword evidence="1" id="KW-0732">Signal</keyword>
<evidence type="ECO:0000256" key="1">
    <source>
        <dbReference type="SAM" id="SignalP"/>
    </source>
</evidence>
<reference evidence="2 4" key="1">
    <citation type="submission" date="2019-08" db="EMBL/GenBank/DDBJ databases">
        <title>Comparative genome analysis confer to the adaptation heavy metal polluted environment.</title>
        <authorList>
            <person name="Li Y."/>
        </authorList>
    </citation>
    <scope>NUCLEOTIDE SEQUENCE [LARGE SCALE GENOMIC DNA]</scope>
    <source>
        <strain evidence="2 4">P2</strain>
    </source>
</reference>
<dbReference type="Proteomes" id="UP000250557">
    <property type="component" value="Chromosome"/>
</dbReference>
<keyword evidence="5" id="KW-1185">Reference proteome</keyword>
<evidence type="ECO:0000313" key="5">
    <source>
        <dbReference type="Proteomes" id="UP000663940"/>
    </source>
</evidence>
<protein>
    <recommendedName>
        <fullName evidence="6">DUF4294 domain-containing protein</fullName>
    </recommendedName>
</protein>
<proteinExistence type="predicted"/>
<dbReference type="EMBL" id="CP043451">
    <property type="protein sequence ID" value="QEM03713.1"/>
    <property type="molecule type" value="Genomic_DNA"/>
</dbReference>
<evidence type="ECO:0008006" key="6">
    <source>
        <dbReference type="Google" id="ProtNLM"/>
    </source>
</evidence>
<name>A0AAE6JEA4_9SPHI</name>
<dbReference type="EMBL" id="CP071880">
    <property type="protein sequence ID" value="QTE47515.1"/>
    <property type="molecule type" value="Genomic_DNA"/>
</dbReference>
<evidence type="ECO:0000313" key="3">
    <source>
        <dbReference type="EMBL" id="QTE47515.1"/>
    </source>
</evidence>
<dbReference type="Proteomes" id="UP000663940">
    <property type="component" value="Chromosome"/>
</dbReference>
<feature type="signal peptide" evidence="1">
    <location>
        <begin position="1"/>
        <end position="24"/>
    </location>
</feature>
<dbReference type="AlphaFoldDB" id="A0AAE6JEA4"/>
<evidence type="ECO:0000313" key="2">
    <source>
        <dbReference type="EMBL" id="QEM03713.1"/>
    </source>
</evidence>
<sequence length="189" mass="21642">MKTSLKALLAVTCFLYVYSTKSIAQIKIITTDADLQINDGSLMFRPSKYVHSLDSLAMILKKSPTDTAALFEHSFFLYRTNNVMAKPHPNAASLANLKKASAEADSAYKHSMKDFKLKILRARIFTSLANQYLSDESWTFKPDQIRIRRNQFNAYKDQANLELDKLATLDSRNAYLYQKVKVKENYPIK</sequence>
<reference evidence="3 5" key="2">
    <citation type="submission" date="2021-03" db="EMBL/GenBank/DDBJ databases">
        <title>Mucilaginibacter strains isolated from gold and copper mining confer multi heavy-metal resistance.</title>
        <authorList>
            <person name="Li Y."/>
        </authorList>
    </citation>
    <scope>NUCLEOTIDE SEQUENCE [LARGE SCALE GENOMIC DNA]</scope>
    <source>
        <strain evidence="3 5">P2-4</strain>
    </source>
</reference>
<feature type="chain" id="PRO_5042024268" description="DUF4294 domain-containing protein" evidence="1">
    <location>
        <begin position="25"/>
        <end position="189"/>
    </location>
</feature>
<gene>
    <name evidence="2" type="ORF">DIU31_009375</name>
    <name evidence="3" type="ORF">J3L21_18270</name>
</gene>